<keyword evidence="14" id="KW-1185">Reference proteome</keyword>
<evidence type="ECO:0000256" key="8">
    <source>
        <dbReference type="ARBA" id="ARBA00049183"/>
    </source>
</evidence>
<dbReference type="RefSeq" id="WP_115693883.1">
    <property type="nucleotide sequence ID" value="NZ_CP031417.1"/>
</dbReference>
<feature type="active site" description="Proton acceptor" evidence="9">
    <location>
        <position position="67"/>
    </location>
</feature>
<evidence type="ECO:0000259" key="12">
    <source>
        <dbReference type="Pfam" id="PF04413"/>
    </source>
</evidence>
<dbReference type="Gene3D" id="3.40.50.2000">
    <property type="entry name" value="Glycogen Phosphorylase B"/>
    <property type="match status" value="1"/>
</dbReference>
<comment type="pathway">
    <text evidence="2 11">Bacterial outer membrane biogenesis; LPS core biosynthesis.</text>
</comment>
<dbReference type="Proteomes" id="UP000254889">
    <property type="component" value="Chromosome"/>
</dbReference>
<dbReference type="EC" id="2.4.99.12" evidence="4 11"/>
<dbReference type="Pfam" id="PF04413">
    <property type="entry name" value="Glycos_transf_N"/>
    <property type="match status" value="1"/>
</dbReference>
<reference evidence="13 14" key="1">
    <citation type="submission" date="2018-07" db="EMBL/GenBank/DDBJ databases">
        <authorList>
            <person name="Quirk P.G."/>
            <person name="Krulwich T.A."/>
        </authorList>
    </citation>
    <scope>NUCLEOTIDE SEQUENCE [LARGE SCALE GENOMIC DNA]</scope>
    <source>
        <strain evidence="13 14">CC-BB4</strain>
    </source>
</reference>
<keyword evidence="11" id="KW-0472">Membrane</keyword>
<evidence type="ECO:0000256" key="1">
    <source>
        <dbReference type="ARBA" id="ARBA00003394"/>
    </source>
</evidence>
<comment type="similarity">
    <text evidence="3">Belongs to the glycosyltransferase group 1 family. Glycosyltransferase 30 subfamily.</text>
</comment>
<dbReference type="InterPro" id="IPR039901">
    <property type="entry name" value="Kdotransferase"/>
</dbReference>
<dbReference type="PANTHER" id="PTHR42755">
    <property type="entry name" value="3-DEOXY-MANNO-OCTULOSONATE CYTIDYLYLTRANSFERASE"/>
    <property type="match status" value="1"/>
</dbReference>
<dbReference type="EMBL" id="CP031417">
    <property type="protein sequence ID" value="AXK83504.1"/>
    <property type="molecule type" value="Genomic_DNA"/>
</dbReference>
<dbReference type="Gene3D" id="3.40.50.11720">
    <property type="entry name" value="3-Deoxy-D-manno-octulosonic-acid transferase, N-terminal domain"/>
    <property type="match status" value="1"/>
</dbReference>
<keyword evidence="11" id="KW-0448">Lipopolysaccharide biosynthesis</keyword>
<evidence type="ECO:0000256" key="9">
    <source>
        <dbReference type="PIRSR" id="PIRSR639901-1"/>
    </source>
</evidence>
<keyword evidence="11" id="KW-1003">Cell membrane</keyword>
<sequence>MSDRLPLALRLYRAVSLAATPLAPVLLSQRLKKGKEHRLRFGERRGEARMQRPPGPLVWLHGASVGELASVLPLIERIHGREVNMLVTTGTVTSSELAEQRLPRGVMHQFVPLDVPRYVRRFLEHWQPDLALFVESDLWPNMVIETSRRGVPMILVNGRLSENSFNRWSTLPSAIVNLLQRFDLCLARTPADAERFGELGAPNIVTTGNLKLDVPAPPADSNKLKDMQMAIGRRPVMAAASTHAGEEEIMIAAHHRLRANFPGLLTIIAPRHPERGRAIADAIKGAGLHGVMRSQGELPKRSTDIYVADTLGELGLLYRLAPVVFIGGSLIAHGGQNPIEAAKLGAAIVHGPNVWNFAEIYAALGESHGAEVVLDDKRLTAALAAMLGQPALRDRIAQAGKSTVEGLSGALDRTLQALDPYLMQLQLRQRADHA</sequence>
<dbReference type="GO" id="GO:0009245">
    <property type="term" value="P:lipid A biosynthetic process"/>
    <property type="evidence" value="ECO:0007669"/>
    <property type="project" value="TreeGrafter"/>
</dbReference>
<evidence type="ECO:0000256" key="11">
    <source>
        <dbReference type="RuleBase" id="RU365103"/>
    </source>
</evidence>
<dbReference type="SUPFAM" id="SSF53756">
    <property type="entry name" value="UDP-Glycosyltransferase/glycogen phosphorylase"/>
    <property type="match status" value="1"/>
</dbReference>
<dbReference type="OrthoDB" id="9789797at2"/>
<evidence type="ECO:0000256" key="7">
    <source>
        <dbReference type="ARBA" id="ARBA00031445"/>
    </source>
</evidence>
<dbReference type="KEGG" id="ptaw:DW352_25040"/>
<feature type="site" description="Transition state stabilizer" evidence="10">
    <location>
        <position position="211"/>
    </location>
</feature>
<evidence type="ECO:0000256" key="5">
    <source>
        <dbReference type="ARBA" id="ARBA00019077"/>
    </source>
</evidence>
<dbReference type="PANTHER" id="PTHR42755:SF1">
    <property type="entry name" value="3-DEOXY-D-MANNO-OCTULOSONIC ACID TRANSFERASE, MITOCHONDRIAL-RELATED"/>
    <property type="match status" value="1"/>
</dbReference>
<evidence type="ECO:0000256" key="3">
    <source>
        <dbReference type="ARBA" id="ARBA00006380"/>
    </source>
</evidence>
<evidence type="ECO:0000313" key="13">
    <source>
        <dbReference type="EMBL" id="AXK83504.1"/>
    </source>
</evidence>
<evidence type="ECO:0000256" key="10">
    <source>
        <dbReference type="PIRSR" id="PIRSR639901-2"/>
    </source>
</evidence>
<comment type="subcellular location">
    <subcellularLocation>
        <location evidence="11">Cell membrane</location>
    </subcellularLocation>
</comment>
<organism evidence="13 14">
    <name type="scientific">Pseudolabrys taiwanensis</name>
    <dbReference type="NCBI Taxonomy" id="331696"/>
    <lineage>
        <taxon>Bacteria</taxon>
        <taxon>Pseudomonadati</taxon>
        <taxon>Pseudomonadota</taxon>
        <taxon>Alphaproteobacteria</taxon>
        <taxon>Hyphomicrobiales</taxon>
        <taxon>Xanthobacteraceae</taxon>
        <taxon>Pseudolabrys</taxon>
    </lineage>
</organism>
<dbReference type="GO" id="GO:0009244">
    <property type="term" value="P:lipopolysaccharide core region biosynthetic process"/>
    <property type="evidence" value="ECO:0007669"/>
    <property type="project" value="UniProtKB-UniRule"/>
</dbReference>
<dbReference type="InterPro" id="IPR007507">
    <property type="entry name" value="Glycos_transf_N"/>
</dbReference>
<evidence type="ECO:0000256" key="6">
    <source>
        <dbReference type="ARBA" id="ARBA00022679"/>
    </source>
</evidence>
<evidence type="ECO:0000313" key="14">
    <source>
        <dbReference type="Proteomes" id="UP000254889"/>
    </source>
</evidence>
<feature type="domain" description="3-deoxy-D-manno-octulosonic-acid transferase N-terminal" evidence="12">
    <location>
        <begin position="40"/>
        <end position="213"/>
    </location>
</feature>
<dbReference type="GO" id="GO:0043842">
    <property type="term" value="F:Kdo transferase activity"/>
    <property type="evidence" value="ECO:0007669"/>
    <property type="project" value="UniProtKB-EC"/>
</dbReference>
<evidence type="ECO:0000256" key="2">
    <source>
        <dbReference type="ARBA" id="ARBA00004713"/>
    </source>
</evidence>
<dbReference type="GO" id="GO:0005886">
    <property type="term" value="C:plasma membrane"/>
    <property type="evidence" value="ECO:0007669"/>
    <property type="project" value="UniProtKB-SubCell"/>
</dbReference>
<name>A0A346A2V7_9HYPH</name>
<dbReference type="UniPathway" id="UPA00958"/>
<gene>
    <name evidence="13" type="ORF">DW352_25040</name>
</gene>
<comment type="function">
    <text evidence="1 11">Involved in lipopolysaccharide (LPS) biosynthesis. Catalyzes the transfer of 3-deoxy-D-manno-octulosonate (Kdo) residue(s) from CMP-Kdo to lipid IV(A), the tetraacyldisaccharide-1,4'-bisphosphate precursor of lipid A.</text>
</comment>
<dbReference type="AlphaFoldDB" id="A0A346A2V7"/>
<proteinExistence type="inferred from homology"/>
<evidence type="ECO:0000256" key="4">
    <source>
        <dbReference type="ARBA" id="ARBA00012621"/>
    </source>
</evidence>
<keyword evidence="6 11" id="KW-0808">Transferase</keyword>
<comment type="catalytic activity">
    <reaction evidence="8 11">
        <text>lipid IVA (E. coli) + CMP-3-deoxy-beta-D-manno-octulosonate = alpha-Kdo-(2-&gt;6)-lipid IVA (E. coli) + CMP + H(+)</text>
        <dbReference type="Rhea" id="RHEA:28066"/>
        <dbReference type="ChEBI" id="CHEBI:15378"/>
        <dbReference type="ChEBI" id="CHEBI:58603"/>
        <dbReference type="ChEBI" id="CHEBI:60364"/>
        <dbReference type="ChEBI" id="CHEBI:60377"/>
        <dbReference type="ChEBI" id="CHEBI:85987"/>
        <dbReference type="EC" id="2.4.99.12"/>
    </reaction>
</comment>
<protein>
    <recommendedName>
        <fullName evidence="5 11">3-deoxy-D-manno-octulosonic acid transferase</fullName>
        <shortName evidence="11">Kdo transferase</shortName>
        <ecNumber evidence="4 11">2.4.99.12</ecNumber>
    </recommendedName>
    <alternativeName>
        <fullName evidence="7 11">Lipid IV(A) 3-deoxy-D-manno-octulosonic acid transferase</fullName>
    </alternativeName>
</protein>
<feature type="site" description="Transition state stabilizer" evidence="10">
    <location>
        <position position="135"/>
    </location>
</feature>
<dbReference type="InterPro" id="IPR038107">
    <property type="entry name" value="Glycos_transf_N_sf"/>
</dbReference>
<dbReference type="FunFam" id="3.40.50.2000:FF:000032">
    <property type="entry name" value="3-deoxy-D-manno-octulosonic acid transferase"/>
    <property type="match status" value="1"/>
</dbReference>
<accession>A0A346A2V7</accession>